<organism evidence="1 2">
    <name type="scientific">Pseudomonas putida TRO1</name>
    <dbReference type="NCBI Taxonomy" id="1227924"/>
    <lineage>
        <taxon>Bacteria</taxon>
        <taxon>Pseudomonadati</taxon>
        <taxon>Pseudomonadota</taxon>
        <taxon>Gammaproteobacteria</taxon>
        <taxon>Pseudomonadales</taxon>
        <taxon>Pseudomonadaceae</taxon>
        <taxon>Pseudomonas</taxon>
    </lineage>
</organism>
<dbReference type="EMBL" id="APBQ01000011">
    <property type="protein sequence ID" value="ENY79402.1"/>
    <property type="molecule type" value="Genomic_DNA"/>
</dbReference>
<proteinExistence type="predicted"/>
<evidence type="ECO:0000313" key="2">
    <source>
        <dbReference type="Proteomes" id="UP000013237"/>
    </source>
</evidence>
<evidence type="ECO:0000313" key="1">
    <source>
        <dbReference type="EMBL" id="ENY79402.1"/>
    </source>
</evidence>
<protein>
    <submittedName>
        <fullName evidence="1">Uncharacterized protein</fullName>
    </submittedName>
</protein>
<accession>A0AAD2WE00</accession>
<dbReference type="AlphaFoldDB" id="A0AAD2WE00"/>
<gene>
    <name evidence="1" type="ORF">C206_02159</name>
</gene>
<sequence>MFSLDGGDGCDQLLGIPSQNGVGPAWFRNNPWIRDPVRNHRDTFLQQVLEHAGDTLGNAWLADFYAFAAREKLQLVCIDDEIRLDELAPPVLDHMGKRDQQGFGFTLHSNFLFTDHKIYFATFTHVEWREAQREEYIDEHGTQRISPPYTWHTPSGLYPINLACEQLARHYAEAKGRARLWQGVIGAGEFALGLLAVIPVMRGVKGALTRGRYAFVALEAALAADAMIDGSSRMITGEGLSIGEQFFTDLARLADPGTAEARGKQVFMAINLALLLPAAMGGARWLMHKLRPGSITTVHLDNAALSQEDVRRLGNRSAGEVTVLETRIQRRTREGELSVTARELHSVDRNASQVALDVVGGKADYAFMATTLRDRLVALIQHSVGPVRMGGSLTRVVADAGEEALAAALVSHWKVKPENILGMSTHPSRPSQFGLKNKSDQGIDMLVYVPPPPSMTVRNPTTQEMRHHIDGLKGTAPLNELKFEAGTLLVIEVKTTLGKSRTPGFLNTQMAGGSANVERIQRLIARRKGGWNIDNLKVAMPEIAAKATHLRNAMSSGKISYLHAQVFLAPSGQLNKVAGNSTGIQINTW</sequence>
<dbReference type="Proteomes" id="UP000013237">
    <property type="component" value="Unassembled WGS sequence"/>
</dbReference>
<comment type="caution">
    <text evidence="1">The sequence shown here is derived from an EMBL/GenBank/DDBJ whole genome shotgun (WGS) entry which is preliminary data.</text>
</comment>
<reference evidence="1 2" key="1">
    <citation type="submission" date="2013-02" db="EMBL/GenBank/DDBJ databases">
        <title>Insights into the proteome of triclosan-resistant Pseudomonas putida TRO1, isolated from activated sludge.</title>
        <authorList>
            <person name="Lolas I.B."/>
            <person name="Almeida B."/>
            <person name="Starnawski P.M."/>
            <person name="Soenderkaer M."/>
            <person name="Nielsen K.L."/>
            <person name="Nielsen J.L."/>
        </authorList>
    </citation>
    <scope>NUCLEOTIDE SEQUENCE [LARGE SCALE GENOMIC DNA]</scope>
    <source>
        <strain evidence="1 2">TRO1</strain>
    </source>
</reference>
<name>A0AAD2WE00_PSEPU</name>